<comment type="subcellular location">
    <subcellularLocation>
        <location evidence="9">Cytoplasm</location>
    </subcellularLocation>
</comment>
<feature type="domain" description="Cytidyltransferase-like" evidence="10">
    <location>
        <begin position="9"/>
        <end position="137"/>
    </location>
</feature>
<name>A0A011N5G9_9PROT</name>
<evidence type="ECO:0000313" key="11">
    <source>
        <dbReference type="EMBL" id="EXI77828.1"/>
    </source>
</evidence>
<feature type="binding site" evidence="9">
    <location>
        <position position="77"/>
    </location>
    <ligand>
        <name>substrate</name>
    </ligand>
</feature>
<keyword evidence="1 9" id="KW-0963">Cytoplasm</keyword>
<dbReference type="PANTHER" id="PTHR21342">
    <property type="entry name" value="PHOSPHOPANTETHEINE ADENYLYLTRANSFERASE"/>
    <property type="match status" value="1"/>
</dbReference>
<reference evidence="11 12" key="1">
    <citation type="submission" date="2014-02" db="EMBL/GenBank/DDBJ databases">
        <title>Expanding our view of genomic diversity in Candidatus Accumulibacter clades.</title>
        <authorList>
            <person name="Skennerton C.T."/>
            <person name="Barr J.J."/>
            <person name="Slater F.R."/>
            <person name="Bond P.L."/>
            <person name="Tyson G.W."/>
        </authorList>
    </citation>
    <scope>NUCLEOTIDE SEQUENCE [LARGE SCALE GENOMIC DNA]</scope>
    <source>
        <strain evidence="12">BA-92</strain>
    </source>
</reference>
<dbReference type="Pfam" id="PF01467">
    <property type="entry name" value="CTP_transf_like"/>
    <property type="match status" value="1"/>
</dbReference>
<evidence type="ECO:0000256" key="1">
    <source>
        <dbReference type="ARBA" id="ARBA00022490"/>
    </source>
</evidence>
<evidence type="ECO:0000256" key="5">
    <source>
        <dbReference type="ARBA" id="ARBA00022840"/>
    </source>
</evidence>
<dbReference type="PANTHER" id="PTHR21342:SF1">
    <property type="entry name" value="PHOSPHOPANTETHEINE ADENYLYLTRANSFERASE"/>
    <property type="match status" value="1"/>
</dbReference>
<comment type="similarity">
    <text evidence="9">Belongs to the bacterial CoaD family.</text>
</comment>
<dbReference type="PRINTS" id="PR01020">
    <property type="entry name" value="LPSBIOSNTHSS"/>
</dbReference>
<keyword evidence="7 9" id="KW-0173">Coenzyme A biosynthesis</keyword>
<dbReference type="HAMAP" id="MF_00151">
    <property type="entry name" value="PPAT_bact"/>
    <property type="match status" value="1"/>
</dbReference>
<dbReference type="EC" id="2.7.7.3" evidence="9"/>
<dbReference type="GO" id="GO:0015937">
    <property type="term" value="P:coenzyme A biosynthetic process"/>
    <property type="evidence" value="ECO:0007669"/>
    <property type="project" value="UniProtKB-UniRule"/>
</dbReference>
<keyword evidence="3 9" id="KW-0548">Nucleotidyltransferase</keyword>
<dbReference type="NCBIfam" id="TIGR00125">
    <property type="entry name" value="cyt_tran_rel"/>
    <property type="match status" value="1"/>
</dbReference>
<dbReference type="InterPro" id="IPR001980">
    <property type="entry name" value="PPAT"/>
</dbReference>
<dbReference type="CDD" id="cd02163">
    <property type="entry name" value="PPAT"/>
    <property type="match status" value="1"/>
</dbReference>
<feature type="binding site" evidence="9">
    <location>
        <position position="13"/>
    </location>
    <ligand>
        <name>substrate</name>
    </ligand>
</feature>
<dbReference type="UniPathway" id="UPA00241">
    <property type="reaction ID" value="UER00355"/>
</dbReference>
<keyword evidence="2 9" id="KW-0808">Transferase</keyword>
<dbReference type="STRING" id="1454003.AW10_03463"/>
<organism evidence="11 12">
    <name type="scientific">Candidatus Accumulibacter appositus</name>
    <dbReference type="NCBI Taxonomy" id="1454003"/>
    <lineage>
        <taxon>Bacteria</taxon>
        <taxon>Pseudomonadati</taxon>
        <taxon>Pseudomonadota</taxon>
        <taxon>Betaproteobacteria</taxon>
        <taxon>Candidatus Accumulibacter</taxon>
    </lineage>
</organism>
<feature type="binding site" evidence="9">
    <location>
        <begin position="92"/>
        <end position="94"/>
    </location>
    <ligand>
        <name>ATP</name>
        <dbReference type="ChEBI" id="CHEBI:30616"/>
    </ligand>
</feature>
<keyword evidence="5 9" id="KW-0067">ATP-binding</keyword>
<dbReference type="EMBL" id="JEMX01000088">
    <property type="protein sequence ID" value="EXI77828.1"/>
    <property type="molecule type" value="Genomic_DNA"/>
</dbReference>
<dbReference type="Gene3D" id="3.40.50.620">
    <property type="entry name" value="HUPs"/>
    <property type="match status" value="1"/>
</dbReference>
<dbReference type="InterPro" id="IPR004821">
    <property type="entry name" value="Cyt_trans-like"/>
</dbReference>
<keyword evidence="6 9" id="KW-0460">Magnesium</keyword>
<feature type="binding site" evidence="9">
    <location>
        <begin position="127"/>
        <end position="133"/>
    </location>
    <ligand>
        <name>ATP</name>
        <dbReference type="ChEBI" id="CHEBI:30616"/>
    </ligand>
</feature>
<keyword evidence="4 9" id="KW-0547">Nucleotide-binding</keyword>
<feature type="site" description="Transition state stabilizer" evidence="9">
    <location>
        <position position="21"/>
    </location>
</feature>
<dbReference type="SUPFAM" id="SSF52374">
    <property type="entry name" value="Nucleotidylyl transferase"/>
    <property type="match status" value="1"/>
</dbReference>
<feature type="binding site" evidence="9">
    <location>
        <position position="91"/>
    </location>
    <ligand>
        <name>substrate</name>
    </ligand>
</feature>
<dbReference type="AlphaFoldDB" id="A0A011N5G9"/>
<feature type="binding site" evidence="9">
    <location>
        <position position="45"/>
    </location>
    <ligand>
        <name>substrate</name>
    </ligand>
</feature>
<comment type="pathway">
    <text evidence="9">Cofactor biosynthesis; coenzyme A biosynthesis; CoA from (R)-pantothenate: step 4/5.</text>
</comment>
<evidence type="ECO:0000259" key="10">
    <source>
        <dbReference type="Pfam" id="PF01467"/>
    </source>
</evidence>
<evidence type="ECO:0000256" key="2">
    <source>
        <dbReference type="ARBA" id="ARBA00022679"/>
    </source>
</evidence>
<proteinExistence type="inferred from homology"/>
<dbReference type="GO" id="GO:0004595">
    <property type="term" value="F:pantetheine-phosphate adenylyltransferase activity"/>
    <property type="evidence" value="ECO:0007669"/>
    <property type="project" value="UniProtKB-UniRule"/>
</dbReference>
<evidence type="ECO:0000256" key="6">
    <source>
        <dbReference type="ARBA" id="ARBA00022842"/>
    </source>
</evidence>
<dbReference type="GO" id="GO:0005737">
    <property type="term" value="C:cytoplasm"/>
    <property type="evidence" value="ECO:0007669"/>
    <property type="project" value="UniProtKB-SubCell"/>
</dbReference>
<evidence type="ECO:0000256" key="9">
    <source>
        <dbReference type="HAMAP-Rule" id="MF_00151"/>
    </source>
</evidence>
<evidence type="ECO:0000313" key="12">
    <source>
        <dbReference type="Proteomes" id="UP000021816"/>
    </source>
</evidence>
<comment type="catalytic activity">
    <reaction evidence="8 9">
        <text>(R)-4'-phosphopantetheine + ATP + H(+) = 3'-dephospho-CoA + diphosphate</text>
        <dbReference type="Rhea" id="RHEA:19801"/>
        <dbReference type="ChEBI" id="CHEBI:15378"/>
        <dbReference type="ChEBI" id="CHEBI:30616"/>
        <dbReference type="ChEBI" id="CHEBI:33019"/>
        <dbReference type="ChEBI" id="CHEBI:57328"/>
        <dbReference type="ChEBI" id="CHEBI:61723"/>
        <dbReference type="EC" id="2.7.7.3"/>
    </reaction>
</comment>
<sequence>MALNRRMAIYAGTFDPMTRGHEDLVRRASCLFDRVIVGIAESQPKRPFFSLEERVEMARELLIPYPNAEVCGFNGLLMDFLHDKGAKVIIRGLRAVSDFDYEFQMAGMNRNLFPEVETVFLTPGEQYMFISATMVREIAILGGDVSKFVQPAICERLAKRVQEISTI</sequence>
<protein>
    <recommendedName>
        <fullName evidence="9">Phosphopantetheine adenylyltransferase</fullName>
        <ecNumber evidence="9">2.7.7.3</ecNumber>
    </recommendedName>
    <alternativeName>
        <fullName evidence="9">Dephospho-CoA pyrophosphorylase</fullName>
    </alternativeName>
    <alternativeName>
        <fullName evidence="9">Pantetheine-phosphate adenylyltransferase</fullName>
        <shortName evidence="9">PPAT</shortName>
    </alternativeName>
</protein>
<feature type="binding site" evidence="9">
    <location>
        <begin position="13"/>
        <end position="14"/>
    </location>
    <ligand>
        <name>ATP</name>
        <dbReference type="ChEBI" id="CHEBI:30616"/>
    </ligand>
</feature>
<dbReference type="GO" id="GO:0005524">
    <property type="term" value="F:ATP binding"/>
    <property type="evidence" value="ECO:0007669"/>
    <property type="project" value="UniProtKB-KW"/>
</dbReference>
<feature type="binding site" evidence="9">
    <location>
        <position position="21"/>
    </location>
    <ligand>
        <name>ATP</name>
        <dbReference type="ChEBI" id="CHEBI:30616"/>
    </ligand>
</feature>
<comment type="cofactor">
    <cofactor evidence="9">
        <name>Mg(2+)</name>
        <dbReference type="ChEBI" id="CHEBI:18420"/>
    </cofactor>
</comment>
<gene>
    <name evidence="9 11" type="primary">coaD</name>
    <name evidence="11" type="ORF">AW10_03463</name>
</gene>
<evidence type="ECO:0000256" key="7">
    <source>
        <dbReference type="ARBA" id="ARBA00022993"/>
    </source>
</evidence>
<evidence type="ECO:0000256" key="3">
    <source>
        <dbReference type="ARBA" id="ARBA00022695"/>
    </source>
</evidence>
<comment type="function">
    <text evidence="9">Reversibly transfers an adenylyl group from ATP to 4'-phosphopantetheine, yielding dephospho-CoA (dPCoA) and pyrophosphate.</text>
</comment>
<dbReference type="PATRIC" id="fig|1454003.3.peg.3517"/>
<feature type="binding site" evidence="9">
    <location>
        <position position="102"/>
    </location>
    <ligand>
        <name>ATP</name>
        <dbReference type="ChEBI" id="CHEBI:30616"/>
    </ligand>
</feature>
<comment type="subunit">
    <text evidence="9">Homohexamer.</text>
</comment>
<comment type="caution">
    <text evidence="11">The sequence shown here is derived from an EMBL/GenBank/DDBJ whole genome shotgun (WGS) entry which is preliminary data.</text>
</comment>
<evidence type="ECO:0000256" key="8">
    <source>
        <dbReference type="ARBA" id="ARBA00029346"/>
    </source>
</evidence>
<accession>A0A011N5G9</accession>
<evidence type="ECO:0000256" key="4">
    <source>
        <dbReference type="ARBA" id="ARBA00022741"/>
    </source>
</evidence>
<dbReference type="Proteomes" id="UP000021816">
    <property type="component" value="Unassembled WGS sequence"/>
</dbReference>
<dbReference type="NCBIfam" id="TIGR01510">
    <property type="entry name" value="coaD_prev_kdtB"/>
    <property type="match status" value="1"/>
</dbReference>
<dbReference type="InterPro" id="IPR014729">
    <property type="entry name" value="Rossmann-like_a/b/a_fold"/>
</dbReference>